<reference evidence="2 3" key="1">
    <citation type="journal article" date="2020" name="Microb. Ecol.">
        <title>Ecogenomics of the Marine Benthic Filamentous Cyanobacterium Adonisia.</title>
        <authorList>
            <person name="Walter J.M."/>
            <person name="Coutinho F.H."/>
            <person name="Leomil L."/>
            <person name="Hargreaves P.I."/>
            <person name="Campeao M.E."/>
            <person name="Vieira V.V."/>
            <person name="Silva B.S."/>
            <person name="Fistarol G.O."/>
            <person name="Salomon P.S."/>
            <person name="Sawabe T."/>
            <person name="Mino S."/>
            <person name="Hosokawa M."/>
            <person name="Miyashita H."/>
            <person name="Maruyama F."/>
            <person name="van Verk M.C."/>
            <person name="Dutilh B.E."/>
            <person name="Thompson C.C."/>
            <person name="Thompson F.L."/>
        </authorList>
    </citation>
    <scope>NUCLEOTIDE SEQUENCE [LARGE SCALE GENOMIC DNA]</scope>
    <source>
        <strain evidence="2 3">CCMR0081</strain>
    </source>
</reference>
<dbReference type="Gene3D" id="1.10.10.10">
    <property type="entry name" value="Winged helix-like DNA-binding domain superfamily/Winged helix DNA-binding domain"/>
    <property type="match status" value="1"/>
</dbReference>
<evidence type="ECO:0000259" key="1">
    <source>
        <dbReference type="PROSITE" id="PS50186"/>
    </source>
</evidence>
<dbReference type="Pfam" id="PF00610">
    <property type="entry name" value="DEP"/>
    <property type="match status" value="1"/>
</dbReference>
<gene>
    <name evidence="2" type="ORF">DXZ20_23930</name>
</gene>
<keyword evidence="3" id="KW-1185">Reference proteome</keyword>
<dbReference type="Proteomes" id="UP000481033">
    <property type="component" value="Unassembled WGS sequence"/>
</dbReference>
<dbReference type="PANTHER" id="PTHR22829:SF16">
    <property type="entry name" value="PH DOMAIN-CONTAINING PROTEIN"/>
    <property type="match status" value="1"/>
</dbReference>
<dbReference type="RefSeq" id="WP_163666664.1">
    <property type="nucleotide sequence ID" value="NZ_QXHD01000004.1"/>
</dbReference>
<dbReference type="PANTHER" id="PTHR22829">
    <property type="entry name" value="DEP DOMAIN PROTEIN"/>
    <property type="match status" value="1"/>
</dbReference>
<name>A0A6M0RQW3_9CYAN</name>
<dbReference type="GO" id="GO:0023051">
    <property type="term" value="P:regulation of signaling"/>
    <property type="evidence" value="ECO:0007669"/>
    <property type="project" value="TreeGrafter"/>
</dbReference>
<dbReference type="SUPFAM" id="SSF46785">
    <property type="entry name" value="Winged helix' DNA-binding domain"/>
    <property type="match status" value="1"/>
</dbReference>
<organism evidence="2 3">
    <name type="scientific">Adonisia turfae CCMR0081</name>
    <dbReference type="NCBI Taxonomy" id="2292702"/>
    <lineage>
        <taxon>Bacteria</taxon>
        <taxon>Bacillati</taxon>
        <taxon>Cyanobacteriota</taxon>
        <taxon>Adonisia</taxon>
        <taxon>Adonisia turfae</taxon>
    </lineage>
</organism>
<evidence type="ECO:0000313" key="3">
    <source>
        <dbReference type="Proteomes" id="UP000481033"/>
    </source>
</evidence>
<dbReference type="InterPro" id="IPR036390">
    <property type="entry name" value="WH_DNA-bd_sf"/>
</dbReference>
<dbReference type="GO" id="GO:0035556">
    <property type="term" value="P:intracellular signal transduction"/>
    <property type="evidence" value="ECO:0007669"/>
    <property type="project" value="InterPro"/>
</dbReference>
<dbReference type="InterPro" id="IPR051832">
    <property type="entry name" value="mTOR-Rac_regulators"/>
</dbReference>
<dbReference type="EMBL" id="QXHD01000004">
    <property type="protein sequence ID" value="NEZ58638.1"/>
    <property type="molecule type" value="Genomic_DNA"/>
</dbReference>
<dbReference type="PROSITE" id="PS50186">
    <property type="entry name" value="DEP"/>
    <property type="match status" value="1"/>
</dbReference>
<proteinExistence type="predicted"/>
<sequence length="160" mass="18560">MTRPDHMVIDRKVEVVAVAYLNLNIRYSEAEALVSAWHKQYPQYDYQTLVQWILAGDVTYVDGQLKLAAYATSEDLKQLVIQMRSAAGVSIKDRRHNLTTYRKCFVGSEAVQWLMGNLGLTLDEAVRVGQRLLKRGIIHHVVDEQDFKNDYLFYRFYADE</sequence>
<dbReference type="InterPro" id="IPR000591">
    <property type="entry name" value="DEP_dom"/>
</dbReference>
<dbReference type="AlphaFoldDB" id="A0A6M0RQW3"/>
<comment type="caution">
    <text evidence="2">The sequence shown here is derived from an EMBL/GenBank/DDBJ whole genome shotgun (WGS) entry which is preliminary data.</text>
</comment>
<protein>
    <recommendedName>
        <fullName evidence="1">DEP domain-containing protein</fullName>
    </recommendedName>
</protein>
<accession>A0A6M0RQW3</accession>
<feature type="domain" description="DEP" evidence="1">
    <location>
        <begin position="85"/>
        <end position="158"/>
    </location>
</feature>
<evidence type="ECO:0000313" key="2">
    <source>
        <dbReference type="EMBL" id="NEZ58638.1"/>
    </source>
</evidence>
<dbReference type="CDD" id="cd04371">
    <property type="entry name" value="DEP"/>
    <property type="match status" value="1"/>
</dbReference>
<dbReference type="InterPro" id="IPR036388">
    <property type="entry name" value="WH-like_DNA-bd_sf"/>
</dbReference>
<dbReference type="SMART" id="SM00049">
    <property type="entry name" value="DEP"/>
    <property type="match status" value="1"/>
</dbReference>